<proteinExistence type="predicted"/>
<keyword evidence="2" id="KW-0472">Membrane</keyword>
<evidence type="ECO:0000256" key="2">
    <source>
        <dbReference type="SAM" id="Phobius"/>
    </source>
</evidence>
<dbReference type="AlphaFoldDB" id="A0AAI8V7A5"/>
<keyword evidence="2" id="KW-1133">Transmembrane helix</keyword>
<feature type="region of interest" description="Disordered" evidence="1">
    <location>
        <begin position="175"/>
        <end position="205"/>
    </location>
</feature>
<comment type="caution">
    <text evidence="3">The sequence shown here is derived from an EMBL/GenBank/DDBJ whole genome shotgun (WGS) entry which is preliminary data.</text>
</comment>
<keyword evidence="2" id="KW-0812">Transmembrane</keyword>
<evidence type="ECO:0000256" key="1">
    <source>
        <dbReference type="SAM" id="MobiDB-lite"/>
    </source>
</evidence>
<dbReference type="Proteomes" id="UP001295740">
    <property type="component" value="Unassembled WGS sequence"/>
</dbReference>
<evidence type="ECO:0000313" key="4">
    <source>
        <dbReference type="Proteomes" id="UP001295740"/>
    </source>
</evidence>
<reference evidence="3" key="1">
    <citation type="submission" date="2023-10" db="EMBL/GenBank/DDBJ databases">
        <authorList>
            <person name="Hackl T."/>
        </authorList>
    </citation>
    <scope>NUCLEOTIDE SEQUENCE</scope>
</reference>
<feature type="compositionally biased region" description="Basic residues" evidence="1">
    <location>
        <begin position="176"/>
        <end position="205"/>
    </location>
</feature>
<keyword evidence="4" id="KW-1185">Reference proteome</keyword>
<feature type="transmembrane region" description="Helical" evidence="2">
    <location>
        <begin position="74"/>
        <end position="96"/>
    </location>
</feature>
<dbReference type="EMBL" id="CAUWAG010000003">
    <property type="protein sequence ID" value="CAJ2499655.1"/>
    <property type="molecule type" value="Genomic_DNA"/>
</dbReference>
<protein>
    <submittedName>
        <fullName evidence="3">Uu.00g025080.m01.CDS01</fullName>
    </submittedName>
</protein>
<feature type="transmembrane region" description="Helical" evidence="2">
    <location>
        <begin position="12"/>
        <end position="30"/>
    </location>
</feature>
<sequence length="205" mass="23497">MLFAVFFAFWRFLQIVTLIPTMGMLAYFVHGWVELNQLTPDYVLVLFIVSVLALAWSIYTLFSYHRSSTNATFVAIFDLLFVGAFIGAVYALRFIANANCSNVTRGSNTDISFGPYGYASVADWDINVDKTCAMLKACFAFGIMNAVFFFITSILACFHGDRMSDRDQKTYYRETHVHRHGHRSSRSPHSRRSRSHSHSHRRTYV</sequence>
<evidence type="ECO:0000313" key="3">
    <source>
        <dbReference type="EMBL" id="CAJ2499655.1"/>
    </source>
</evidence>
<organism evidence="3 4">
    <name type="scientific">Anthostomella pinea</name>
    <dbReference type="NCBI Taxonomy" id="933095"/>
    <lineage>
        <taxon>Eukaryota</taxon>
        <taxon>Fungi</taxon>
        <taxon>Dikarya</taxon>
        <taxon>Ascomycota</taxon>
        <taxon>Pezizomycotina</taxon>
        <taxon>Sordariomycetes</taxon>
        <taxon>Xylariomycetidae</taxon>
        <taxon>Xylariales</taxon>
        <taxon>Xylariaceae</taxon>
        <taxon>Anthostomella</taxon>
    </lineage>
</organism>
<accession>A0AAI8V7A5</accession>
<gene>
    <name evidence="3" type="ORF">KHLLAP_LOCUS123</name>
</gene>
<feature type="transmembrane region" description="Helical" evidence="2">
    <location>
        <begin position="42"/>
        <end position="62"/>
    </location>
</feature>
<name>A0AAI8V7A5_9PEZI</name>
<feature type="transmembrane region" description="Helical" evidence="2">
    <location>
        <begin position="133"/>
        <end position="158"/>
    </location>
</feature>